<proteinExistence type="predicted"/>
<evidence type="ECO:0000313" key="3">
    <source>
        <dbReference type="Proteomes" id="UP000273159"/>
    </source>
</evidence>
<dbReference type="AlphaFoldDB" id="A0A3B0F3T9"/>
<reference evidence="3" key="2">
    <citation type="submission" date="2018-10" db="EMBL/GenBank/DDBJ databases">
        <authorList>
            <person name="Wang Y."/>
            <person name="Wang J."/>
            <person name="Yang X."/>
            <person name="Wang Z."/>
            <person name="Huang Y."/>
        </authorList>
    </citation>
    <scope>NUCLEOTIDE SEQUENCE [LARGE SCALE GENOMIC DNA]</scope>
    <source>
        <strain evidence="3">J015</strain>
    </source>
</reference>
<feature type="compositionally biased region" description="Low complexity" evidence="1">
    <location>
        <begin position="52"/>
        <end position="66"/>
    </location>
</feature>
<reference evidence="2 3" key="1">
    <citation type="submission" date="2018-10" db="EMBL/GenBank/DDBJ databases">
        <title>Genome-guide identification and characterization of bacteria that degrade polycyclic aromatic hydrocarbons and resist hexavalent chromium simultaneously.</title>
        <authorList>
            <person name="Feng H."/>
        </authorList>
    </citation>
    <scope>NUCLEOTIDE SEQUENCE [LARGE SCALE GENOMIC DNA]</scope>
    <source>
        <strain evidence="2 3">J015</strain>
    </source>
</reference>
<organism evidence="2 3">
    <name type="scientific">Pseudarthrobacter phenanthrenivorans</name>
    <name type="common">Arthrobacter phenanthrenivorans</name>
    <dbReference type="NCBI Taxonomy" id="361575"/>
    <lineage>
        <taxon>Bacteria</taxon>
        <taxon>Bacillati</taxon>
        <taxon>Actinomycetota</taxon>
        <taxon>Actinomycetes</taxon>
        <taxon>Micrococcales</taxon>
        <taxon>Micrococcaceae</taxon>
        <taxon>Pseudarthrobacter</taxon>
    </lineage>
</organism>
<evidence type="ECO:0000313" key="2">
    <source>
        <dbReference type="EMBL" id="RKO21586.1"/>
    </source>
</evidence>
<dbReference type="Proteomes" id="UP000273159">
    <property type="component" value="Unassembled WGS sequence"/>
</dbReference>
<dbReference type="RefSeq" id="WP_120693151.1">
    <property type="nucleotide sequence ID" value="NZ_RBNH01000016.1"/>
</dbReference>
<evidence type="ECO:0000256" key="1">
    <source>
        <dbReference type="SAM" id="MobiDB-lite"/>
    </source>
</evidence>
<sequence length="66" mass="6939">MAETPNPIQIQKFLGGVDYPASREALLSRAKESGADQNVIQALEGIPDQEYDSPTAVSSAVSDSSS</sequence>
<gene>
    <name evidence="2" type="ORF">D7Z96_15970</name>
</gene>
<name>A0A3B0F3T9_PSEPS</name>
<accession>A0A3B0F3T9</accession>
<dbReference type="EMBL" id="RBNH01000016">
    <property type="protein sequence ID" value="RKO21586.1"/>
    <property type="molecule type" value="Genomic_DNA"/>
</dbReference>
<feature type="region of interest" description="Disordered" evidence="1">
    <location>
        <begin position="44"/>
        <end position="66"/>
    </location>
</feature>
<dbReference type="InterPro" id="IPR021527">
    <property type="entry name" value="DUF2795"/>
</dbReference>
<comment type="caution">
    <text evidence="2">The sequence shown here is derived from an EMBL/GenBank/DDBJ whole genome shotgun (WGS) entry which is preliminary data.</text>
</comment>
<protein>
    <submittedName>
        <fullName evidence="2">DUF2795 domain-containing protein</fullName>
    </submittedName>
</protein>
<dbReference type="Pfam" id="PF11387">
    <property type="entry name" value="DUF2795"/>
    <property type="match status" value="1"/>
</dbReference>